<evidence type="ECO:0000313" key="3">
    <source>
        <dbReference type="Proteomes" id="UP000019487"/>
    </source>
</evidence>
<dbReference type="AlphaFoldDB" id="W9CPH3"/>
<comment type="caution">
    <text evidence="2">The sequence shown here is derived from an EMBL/GenBank/DDBJ whole genome shotgun (WGS) entry which is preliminary data.</text>
</comment>
<accession>W9CPH3</accession>
<dbReference type="EMBL" id="AYSA01000071">
    <property type="protein sequence ID" value="ESZ97756.1"/>
    <property type="molecule type" value="Genomic_DNA"/>
</dbReference>
<protein>
    <submittedName>
        <fullName evidence="2">Uncharacterized protein</fullName>
    </submittedName>
</protein>
<evidence type="ECO:0000256" key="1">
    <source>
        <dbReference type="SAM" id="MobiDB-lite"/>
    </source>
</evidence>
<reference evidence="2 3" key="1">
    <citation type="journal article" date="2014" name="Genome Announc.">
        <title>Draft genome sequence of Sclerotinia borealis, a psychrophilic plant pathogenic fungus.</title>
        <authorList>
            <person name="Mardanov A.V."/>
            <person name="Beletsky A.V."/>
            <person name="Kadnikov V.V."/>
            <person name="Ignatov A.N."/>
            <person name="Ravin N.V."/>
        </authorList>
    </citation>
    <scope>NUCLEOTIDE SEQUENCE [LARGE SCALE GENOMIC DNA]</scope>
    <source>
        <strain evidence="3">F-4157</strain>
    </source>
</reference>
<keyword evidence="3" id="KW-1185">Reference proteome</keyword>
<name>W9CPH3_SCLBF</name>
<sequence length="244" mass="28007">MFSIQDDWHTPSIVLRDPGIRPENVPHHPSVGDASTEDSLRDKMNAVLSMSESLFRRLVDYLTGTARSHRGGFDIPCDIQYKIIIQPDNIQIHDCLLEDWLLLSRFFTSIDKKNFVHLYTGATIQQEVIPHWINAYIHCKKANKVDYQWVWATTLSRHDTKLKPGIRDISEIEKERLMQEELKPLLRTVEVFRDAPRQDSLEAFGAPLPNDLEAYARHHMAILASMIQSAEDLPPPGVDSTLRS</sequence>
<dbReference type="Proteomes" id="UP000019487">
    <property type="component" value="Unassembled WGS sequence"/>
</dbReference>
<proteinExistence type="predicted"/>
<gene>
    <name evidence="2" type="ORF">SBOR_1859</name>
</gene>
<organism evidence="2 3">
    <name type="scientific">Sclerotinia borealis (strain F-4128)</name>
    <dbReference type="NCBI Taxonomy" id="1432307"/>
    <lineage>
        <taxon>Eukaryota</taxon>
        <taxon>Fungi</taxon>
        <taxon>Dikarya</taxon>
        <taxon>Ascomycota</taxon>
        <taxon>Pezizomycotina</taxon>
        <taxon>Leotiomycetes</taxon>
        <taxon>Helotiales</taxon>
        <taxon>Sclerotiniaceae</taxon>
        <taxon>Sclerotinia</taxon>
    </lineage>
</organism>
<evidence type="ECO:0000313" key="2">
    <source>
        <dbReference type="EMBL" id="ESZ97756.1"/>
    </source>
</evidence>
<dbReference type="HOGENOM" id="CLU_1138572_0_0_1"/>
<feature type="region of interest" description="Disordered" evidence="1">
    <location>
        <begin position="17"/>
        <end position="37"/>
    </location>
</feature>